<reference evidence="1 2" key="1">
    <citation type="submission" date="2017-06" db="EMBL/GenBank/DDBJ databases">
        <title>Hymenobacter amundsenii sp. nov. isolated from regoliths in Antarctica.</title>
        <authorList>
            <person name="Sedlacek I."/>
            <person name="Kralova S."/>
            <person name="Pantucek R."/>
            <person name="Svec P."/>
            <person name="Holochova P."/>
            <person name="Stankova E."/>
            <person name="Vrbovska V."/>
            <person name="Busse H.-J."/>
        </authorList>
    </citation>
    <scope>NUCLEOTIDE SEQUENCE [LARGE SCALE GENOMIC DNA]</scope>
    <source>
        <strain evidence="1 2">CCM 8682</strain>
    </source>
</reference>
<evidence type="ECO:0000313" key="1">
    <source>
        <dbReference type="EMBL" id="OWP63733.1"/>
    </source>
</evidence>
<dbReference type="AlphaFoldDB" id="A0A246FLY0"/>
<proteinExistence type="predicted"/>
<dbReference type="Proteomes" id="UP000197277">
    <property type="component" value="Unassembled WGS sequence"/>
</dbReference>
<dbReference type="InterPro" id="IPR045444">
    <property type="entry name" value="DUF6503"/>
</dbReference>
<dbReference type="OrthoDB" id="1489248at2"/>
<gene>
    <name evidence="1" type="ORF">CDA63_06990</name>
</gene>
<dbReference type="RefSeq" id="WP_088463738.1">
    <property type="nucleotide sequence ID" value="NZ_NIRR01000008.1"/>
</dbReference>
<dbReference type="EMBL" id="NIRR01000008">
    <property type="protein sequence ID" value="OWP63733.1"/>
    <property type="molecule type" value="Genomic_DNA"/>
</dbReference>
<dbReference type="Pfam" id="PF20113">
    <property type="entry name" value="DUF6503"/>
    <property type="match status" value="1"/>
</dbReference>
<organism evidence="1 2">
    <name type="scientific">Hymenobacter amundsenii</name>
    <dbReference type="NCBI Taxonomy" id="2006685"/>
    <lineage>
        <taxon>Bacteria</taxon>
        <taxon>Pseudomonadati</taxon>
        <taxon>Bacteroidota</taxon>
        <taxon>Cytophagia</taxon>
        <taxon>Cytophagales</taxon>
        <taxon>Hymenobacteraceae</taxon>
        <taxon>Hymenobacter</taxon>
    </lineage>
</organism>
<evidence type="ECO:0000313" key="2">
    <source>
        <dbReference type="Proteomes" id="UP000197277"/>
    </source>
</evidence>
<protein>
    <submittedName>
        <fullName evidence="1">Uncharacterized protein</fullName>
    </submittedName>
</protein>
<keyword evidence="2" id="KW-1185">Reference proteome</keyword>
<name>A0A246FLY0_9BACT</name>
<accession>A0A246FLY0</accession>
<sequence length="243" mass="27359">MRNLFLLAALFFGSAAQSPPPTGPELIRQSIAYHDARGQWPKLQTRLNFTTTNPAGQTSPFEVELDNPAGYFCFISHRDGHEVIKAVVNGQEVLLLDGRADLSEAERKQYRLGAGMGQTMRNYYTYLYGLPMKLQDAGALVTPETKPQTLLGQQYATAEVRYDPAVGTDSWTFYFDPQTSALRAYRFAHNRTPNDGEYITLSGELTVDGIRIPQERKWYRNDNDAFLATDQLVSAEPLAKRRL</sequence>
<comment type="caution">
    <text evidence="1">The sequence shown here is derived from an EMBL/GenBank/DDBJ whole genome shotgun (WGS) entry which is preliminary data.</text>
</comment>